<dbReference type="PANTHER" id="PTHR18914">
    <property type="entry name" value="ALPHA CATENIN"/>
    <property type="match status" value="1"/>
</dbReference>
<comment type="similarity">
    <text evidence="2">Belongs to the vinculin/alpha-catenin family.</text>
</comment>
<feature type="region of interest" description="Disordered" evidence="4">
    <location>
        <begin position="1184"/>
        <end position="1203"/>
    </location>
</feature>
<evidence type="ECO:0000256" key="1">
    <source>
        <dbReference type="ARBA" id="ARBA00004496"/>
    </source>
</evidence>
<dbReference type="Proteomes" id="UP001642483">
    <property type="component" value="Unassembled WGS sequence"/>
</dbReference>
<dbReference type="Pfam" id="PF01044">
    <property type="entry name" value="Vinculin"/>
    <property type="match status" value="1"/>
</dbReference>
<proteinExistence type="inferred from homology"/>
<evidence type="ECO:0000256" key="3">
    <source>
        <dbReference type="ARBA" id="ARBA00022490"/>
    </source>
</evidence>
<dbReference type="PANTHER" id="PTHR18914:SF30">
    <property type="entry name" value="VINCULIN_ALPHA-CATENIN FAMILY MEMBER 1"/>
    <property type="match status" value="1"/>
</dbReference>
<name>A0ABP0GSF0_CLALP</name>
<dbReference type="InterPro" id="IPR006077">
    <property type="entry name" value="Vinculin/catenin"/>
</dbReference>
<dbReference type="InterPro" id="IPR036723">
    <property type="entry name" value="Alpha-catenin/vinculin-like_sf"/>
</dbReference>
<evidence type="ECO:0000313" key="6">
    <source>
        <dbReference type="Proteomes" id="UP001642483"/>
    </source>
</evidence>
<protein>
    <submittedName>
        <fullName evidence="5">Uncharacterized protein</fullName>
    </submittedName>
</protein>
<keyword evidence="3" id="KW-0963">Cytoplasm</keyword>
<dbReference type="Gene3D" id="1.20.120.810">
    <property type="entry name" value="Vinculin, Vh2 four-helix bundle"/>
    <property type="match status" value="2"/>
</dbReference>
<dbReference type="EMBL" id="CAWYQH010000141">
    <property type="protein sequence ID" value="CAK8693886.1"/>
    <property type="molecule type" value="Genomic_DNA"/>
</dbReference>
<evidence type="ECO:0000256" key="2">
    <source>
        <dbReference type="ARBA" id="ARBA00008376"/>
    </source>
</evidence>
<reference evidence="5 6" key="1">
    <citation type="submission" date="2024-02" db="EMBL/GenBank/DDBJ databases">
        <authorList>
            <person name="Daric V."/>
            <person name="Darras S."/>
        </authorList>
    </citation>
    <scope>NUCLEOTIDE SEQUENCE [LARGE SCALE GENOMIC DNA]</scope>
</reference>
<comment type="caution">
    <text evidence="5">The sequence shown here is derived from an EMBL/GenBank/DDBJ whole genome shotgun (WGS) entry which is preliminary data.</text>
</comment>
<comment type="subcellular location">
    <subcellularLocation>
        <location evidence="1">Cytoplasm</location>
    </subcellularLocation>
</comment>
<dbReference type="Gene3D" id="1.20.120.230">
    <property type="entry name" value="Alpha-catenin/vinculin-like"/>
    <property type="match status" value="1"/>
</dbReference>
<keyword evidence="6" id="KW-1185">Reference proteome</keyword>
<organism evidence="5 6">
    <name type="scientific">Clavelina lepadiformis</name>
    <name type="common">Light-bulb sea squirt</name>
    <name type="synonym">Ascidia lepadiformis</name>
    <dbReference type="NCBI Taxonomy" id="159417"/>
    <lineage>
        <taxon>Eukaryota</taxon>
        <taxon>Metazoa</taxon>
        <taxon>Chordata</taxon>
        <taxon>Tunicata</taxon>
        <taxon>Ascidiacea</taxon>
        <taxon>Aplousobranchia</taxon>
        <taxon>Clavelinidae</taxon>
        <taxon>Clavelina</taxon>
    </lineage>
</organism>
<dbReference type="SUPFAM" id="SSF47220">
    <property type="entry name" value="alpha-catenin/vinculin-like"/>
    <property type="match status" value="1"/>
</dbReference>
<evidence type="ECO:0000313" key="5">
    <source>
        <dbReference type="EMBL" id="CAK8693886.1"/>
    </source>
</evidence>
<accession>A0ABP0GSF0</accession>
<gene>
    <name evidence="5" type="ORF">CVLEPA_LOCUS27175</name>
</gene>
<evidence type="ECO:0000256" key="4">
    <source>
        <dbReference type="SAM" id="MobiDB-lite"/>
    </source>
</evidence>
<sequence length="1237" mass="136447">MSEFSESGSINFCNCSHNGEAMRLKTCVTNVSLPTKSMQKIVTSIATRVTQLIISSPVKQATNSTKNPPLSFKSTERIVSSAESLLTSLKDFIEATKKTVSHQYPEDVGVEEEVDVASQQLLISGEKLLLCSQVLSAMGGSVEEEVEAKSDLAGTISTTFQSLVVLLMCVDNAEVRRLVSLGNVVLDHLAILTTATKMETLVDYFSNFSHAVHQFHRGANQRRSDLLSSRNSLKMNRLLTTLKHSMPMLSTALSMSIKYPQNEEAISSKLFAVQQVEKTLDDIVTVIKASPGDDGLLGDGHAGAFVSEVQAIDRMLGPEHRCNLDRLELETQVQSLVQHQMSLSAFLDNRFPMMSKKSKLLVKECQKLVDLTCDVTKTCPQHRPSKPIDKDDGSEYGSVCRVVRAKLKTLTKLTVTIVLALFSHMFTITNEPLSELLRIYSLVGEKNVANFLPKLKSTLEVFQTYCNDMQDTSKFISMLASDANSYTNLLTIASNANGLSTQIIEYFLFVMSNLDDNDSTSFKKENVKILTDSWLGLLQNLIHGCSSCLDVGQLVACIENEIVSEFEKCHEEIVNLDEVSLSKHLISVTGKSRLLASVANGVVASSSDPIYRNGVLAHISQLNEGISHTVASGNQLIEDSTKLSYQEGFLAAASEVKARAASLRLALTSMSCHPELVSEERKGLRDFSDKDALSGMIKEMHTLNKKLSRLGFEPNTPGIDFARPVTSSKRANDDVDEILGTSGPAVDLDSSLSQEVDADAEEEKLHPLVGRILEIISRPRHDEKLLHGVYQEVKKMSRAIAEIVADSDSCMKSCKMMMKDPLTEPAFVGSRDTSVDAKSVGEVIEVWMRAMNESCNLMEELLGNLDDTGSLETLRSLAQSWSKSSEIIIRCCSTVLHVHSLSLRRFLIGNHNDCLPAMEESPTHPLDSGKSHGGLEMLGRFTETIHVLLSDVIAFYKREMPDWHAEGGASGGLILRLDAILSRSAILASDITATRKVISGKATNRNHPLNDVEWSWLHVHALTCASKVCALSSNAGMVTQLVLGVKHLPLPTAYFLHGGDEELDSLKTYGSRIRTMTSSSMEKFSKSMKEISVSIEEESKLNKVKGRIDVTCGSIEKILEFLIAQKRSELLTRHGYVVCHLVFLHHRFMLEVSRINLVSNQLSQLVCQEEESPVELEELGRTQDHQHTGDLGPSPTNQGSAFNERLKVLTKQRKEREKELFYLLSDVDGDILSSTVN</sequence>